<sequence length="64" mass="7211">MRAEYKEQTSNTITIEGVIYKTSGNILFAGSEEKSFFLAQSDLLENMNTLLENGIHSFLKKATH</sequence>
<dbReference type="Proteomes" id="UP000176938">
    <property type="component" value="Unassembled WGS sequence"/>
</dbReference>
<evidence type="ECO:0000313" key="2">
    <source>
        <dbReference type="Proteomes" id="UP000176938"/>
    </source>
</evidence>
<protein>
    <submittedName>
        <fullName evidence="1">Uncharacterized protein</fullName>
    </submittedName>
</protein>
<dbReference type="AlphaFoldDB" id="A0A1F4RGL2"/>
<accession>A0A1F4RGL2</accession>
<name>A0A1F4RGL2_UNCSA</name>
<dbReference type="EMBL" id="METP01000006">
    <property type="protein sequence ID" value="OGC07317.1"/>
    <property type="molecule type" value="Genomic_DNA"/>
</dbReference>
<gene>
    <name evidence="1" type="ORF">A3H38_04530</name>
</gene>
<proteinExistence type="predicted"/>
<organism evidence="1 2">
    <name type="scientific">candidate division WOR-1 bacterium RIFCSPLOWO2_02_FULL_46_20</name>
    <dbReference type="NCBI Taxonomy" id="1802567"/>
    <lineage>
        <taxon>Bacteria</taxon>
        <taxon>Bacillati</taxon>
        <taxon>Saganbacteria</taxon>
    </lineage>
</organism>
<comment type="caution">
    <text evidence="1">The sequence shown here is derived from an EMBL/GenBank/DDBJ whole genome shotgun (WGS) entry which is preliminary data.</text>
</comment>
<evidence type="ECO:0000313" key="1">
    <source>
        <dbReference type="EMBL" id="OGC07317.1"/>
    </source>
</evidence>
<reference evidence="1 2" key="1">
    <citation type="journal article" date="2016" name="Nat. Commun.">
        <title>Thousands of microbial genomes shed light on interconnected biogeochemical processes in an aquifer system.</title>
        <authorList>
            <person name="Anantharaman K."/>
            <person name="Brown C.T."/>
            <person name="Hug L.A."/>
            <person name="Sharon I."/>
            <person name="Castelle C.J."/>
            <person name="Probst A.J."/>
            <person name="Thomas B.C."/>
            <person name="Singh A."/>
            <person name="Wilkins M.J."/>
            <person name="Karaoz U."/>
            <person name="Brodie E.L."/>
            <person name="Williams K.H."/>
            <person name="Hubbard S.S."/>
            <person name="Banfield J.F."/>
        </authorList>
    </citation>
    <scope>NUCLEOTIDE SEQUENCE [LARGE SCALE GENOMIC DNA]</scope>
</reference>